<dbReference type="STRING" id="36087.A0A077YZR8"/>
<evidence type="ECO:0000256" key="11">
    <source>
        <dbReference type="SAM" id="MobiDB-lite"/>
    </source>
</evidence>
<dbReference type="GO" id="GO:0005694">
    <property type="term" value="C:chromosome"/>
    <property type="evidence" value="ECO:0007669"/>
    <property type="project" value="UniProtKB-SubCell"/>
</dbReference>
<keyword evidence="7 10" id="KW-0175">Coiled coil</keyword>
<evidence type="ECO:0000256" key="2">
    <source>
        <dbReference type="ARBA" id="ARBA00004604"/>
    </source>
</evidence>
<evidence type="ECO:0000256" key="1">
    <source>
        <dbReference type="ARBA" id="ARBA00004286"/>
    </source>
</evidence>
<evidence type="ECO:0000256" key="4">
    <source>
        <dbReference type="ARBA" id="ARBA00022454"/>
    </source>
</evidence>
<evidence type="ECO:0000256" key="3">
    <source>
        <dbReference type="ARBA" id="ARBA00016738"/>
    </source>
</evidence>
<dbReference type="Proteomes" id="UP000030665">
    <property type="component" value="Unassembled WGS sequence"/>
</dbReference>
<name>A0A077YZR8_TRITR</name>
<feature type="compositionally biased region" description="Basic residues" evidence="11">
    <location>
        <begin position="26"/>
        <end position="39"/>
    </location>
</feature>
<comment type="subcellular location">
    <subcellularLocation>
        <location evidence="1">Chromosome</location>
    </subcellularLocation>
    <subcellularLocation>
        <location evidence="2">Nucleus</location>
        <location evidence="2">Nucleolus</location>
    </subcellularLocation>
</comment>
<feature type="region of interest" description="Disordered" evidence="11">
    <location>
        <begin position="17"/>
        <end position="39"/>
    </location>
</feature>
<evidence type="ECO:0000256" key="5">
    <source>
        <dbReference type="ARBA" id="ARBA00022553"/>
    </source>
</evidence>
<proteinExistence type="predicted"/>
<evidence type="ECO:0000256" key="6">
    <source>
        <dbReference type="ARBA" id="ARBA00022934"/>
    </source>
</evidence>
<dbReference type="EMBL" id="HG805861">
    <property type="protein sequence ID" value="CDW53612.1"/>
    <property type="molecule type" value="Genomic_DNA"/>
</dbReference>
<accession>A0A077YZR8</accession>
<reference evidence="12" key="2">
    <citation type="submission" date="2014-03" db="EMBL/GenBank/DDBJ databases">
        <title>The whipworm genome and dual-species transcriptomics of an intimate host-pathogen interaction.</title>
        <authorList>
            <person name="Foth B.J."/>
            <person name="Tsai I.J."/>
            <person name="Reid A.J."/>
            <person name="Bancroft A.J."/>
            <person name="Nichol S."/>
            <person name="Tracey A."/>
            <person name="Holroyd N."/>
            <person name="Cotton J.A."/>
            <person name="Stanley E.J."/>
            <person name="Zarowiecki M."/>
            <person name="Liu J.Z."/>
            <person name="Huckvale T."/>
            <person name="Cooper P.J."/>
            <person name="Grencis R.K."/>
            <person name="Berriman M."/>
        </authorList>
    </citation>
    <scope>NUCLEOTIDE SEQUENCE [LARGE SCALE GENOMIC DNA]</scope>
</reference>
<keyword evidence="13" id="KW-1185">Reference proteome</keyword>
<organism evidence="12 13">
    <name type="scientific">Trichuris trichiura</name>
    <name type="common">Whipworm</name>
    <name type="synonym">Trichocephalus trichiurus</name>
    <dbReference type="NCBI Taxonomy" id="36087"/>
    <lineage>
        <taxon>Eukaryota</taxon>
        <taxon>Metazoa</taxon>
        <taxon>Ecdysozoa</taxon>
        <taxon>Nematoda</taxon>
        <taxon>Enoplea</taxon>
        <taxon>Dorylaimia</taxon>
        <taxon>Trichinellida</taxon>
        <taxon>Trichuridae</taxon>
        <taxon>Trichuris</taxon>
    </lineage>
</organism>
<keyword evidence="6" id="KW-0164">Citrullination</keyword>
<evidence type="ECO:0000256" key="9">
    <source>
        <dbReference type="ARBA" id="ARBA00093307"/>
    </source>
</evidence>
<dbReference type="InterPro" id="IPR026570">
    <property type="entry name" value="CCDC86"/>
</dbReference>
<dbReference type="OrthoDB" id="277961at2759"/>
<evidence type="ECO:0000256" key="7">
    <source>
        <dbReference type="ARBA" id="ARBA00023054"/>
    </source>
</evidence>
<sequence length="139" mass="16516">MEEICLEELPYVEERTPVHGVPKSGRTWKTKQKKATKHKPVHSSWKKKVSIRDATTKVKEIERKILEDRAKLIEQKKKQLKEREERKLINERKAEVVQVVSHFKLEFYRFNCMEMLDTTFCCKTDLCPGSGLAFKKNFY</sequence>
<reference evidence="12" key="1">
    <citation type="submission" date="2014-01" db="EMBL/GenBank/DDBJ databases">
        <authorList>
            <person name="Aslett M."/>
        </authorList>
    </citation>
    <scope>NUCLEOTIDE SEQUENCE</scope>
</reference>
<dbReference type="GO" id="GO:0005730">
    <property type="term" value="C:nucleolus"/>
    <property type="evidence" value="ECO:0007669"/>
    <property type="project" value="UniProtKB-SubCell"/>
</dbReference>
<evidence type="ECO:0000313" key="13">
    <source>
        <dbReference type="Proteomes" id="UP000030665"/>
    </source>
</evidence>
<protein>
    <recommendedName>
        <fullName evidence="3">Coiled-coil domain-containing protein 86</fullName>
    </recommendedName>
</protein>
<keyword evidence="8" id="KW-0539">Nucleus</keyword>
<evidence type="ECO:0000256" key="10">
    <source>
        <dbReference type="SAM" id="Coils"/>
    </source>
</evidence>
<dbReference type="PANTHER" id="PTHR13557">
    <property type="entry name" value="COILED-COIL DOMAIN-CONTAINING PROTEIN 86"/>
    <property type="match status" value="1"/>
</dbReference>
<keyword evidence="4" id="KW-0158">Chromosome</keyword>
<comment type="function">
    <text evidence="9">Required for proper chromosome segregation during mitosis and error-free mitotic progression.</text>
</comment>
<evidence type="ECO:0000313" key="12">
    <source>
        <dbReference type="EMBL" id="CDW53612.1"/>
    </source>
</evidence>
<gene>
    <name evidence="12" type="ORF">TTRE_0000187701</name>
</gene>
<dbReference type="AlphaFoldDB" id="A0A077YZR8"/>
<evidence type="ECO:0000256" key="8">
    <source>
        <dbReference type="ARBA" id="ARBA00023242"/>
    </source>
</evidence>
<keyword evidence="5" id="KW-0597">Phosphoprotein</keyword>
<dbReference type="PANTHER" id="PTHR13557:SF1">
    <property type="entry name" value="COILED-COIL DOMAIN-CONTAINING PROTEIN 86"/>
    <property type="match status" value="1"/>
</dbReference>
<feature type="coiled-coil region" evidence="10">
    <location>
        <begin position="51"/>
        <end position="86"/>
    </location>
</feature>